<dbReference type="Proteomes" id="UP001066455">
    <property type="component" value="Unassembled WGS sequence"/>
</dbReference>
<keyword evidence="1" id="KW-0812">Transmembrane</keyword>
<dbReference type="EMBL" id="JALAXI010000013">
    <property type="protein sequence ID" value="MCY9281422.1"/>
    <property type="molecule type" value="Genomic_DNA"/>
</dbReference>
<comment type="caution">
    <text evidence="2">The sequence shown here is derived from an EMBL/GenBank/DDBJ whole genome shotgun (WGS) entry which is preliminary data.</text>
</comment>
<organism evidence="2 3">
    <name type="scientific">Bacillus haynesii</name>
    <dbReference type="NCBI Taxonomy" id="1925021"/>
    <lineage>
        <taxon>Bacteria</taxon>
        <taxon>Bacillati</taxon>
        <taxon>Bacillota</taxon>
        <taxon>Bacilli</taxon>
        <taxon>Bacillales</taxon>
        <taxon>Bacillaceae</taxon>
        <taxon>Bacillus</taxon>
    </lineage>
</organism>
<evidence type="ECO:0000256" key="1">
    <source>
        <dbReference type="SAM" id="Phobius"/>
    </source>
</evidence>
<keyword evidence="1" id="KW-0472">Membrane</keyword>
<keyword evidence="1" id="KW-1133">Transmembrane helix</keyword>
<gene>
    <name evidence="2" type="ORF">MOE73_15255</name>
</gene>
<feature type="transmembrane region" description="Helical" evidence="1">
    <location>
        <begin position="12"/>
        <end position="37"/>
    </location>
</feature>
<accession>A0AA90J8B5</accession>
<name>A0AA90J8B5_9BACI</name>
<evidence type="ECO:0000313" key="3">
    <source>
        <dbReference type="Proteomes" id="UP001066455"/>
    </source>
</evidence>
<protein>
    <submittedName>
        <fullName evidence="2">Uncharacterized protein</fullName>
    </submittedName>
</protein>
<dbReference type="AlphaFoldDB" id="A0AA90J8B5"/>
<dbReference type="RefSeq" id="WP_268301439.1">
    <property type="nucleotide sequence ID" value="NZ_JALAJL010000031.1"/>
</dbReference>
<reference evidence="2" key="1">
    <citation type="submission" date="2022-02" db="EMBL/GenBank/DDBJ databases">
        <title>Crop Bioprotection Bacillus Genome Sequencing.</title>
        <authorList>
            <person name="Dunlap C."/>
        </authorList>
    </citation>
    <scope>NUCLEOTIDE SEQUENCE</scope>
    <source>
        <strain evidence="2">T20C14</strain>
    </source>
</reference>
<feature type="transmembrane region" description="Helical" evidence="1">
    <location>
        <begin position="43"/>
        <end position="67"/>
    </location>
</feature>
<sequence>MNKDFLAKRVNSAIIVASIFGPFAWLCMFSALIWITIENKLPFQAFIEFTILISTFFLLLPICLLIYRKKVLFKKHPHLVRQKSNR</sequence>
<evidence type="ECO:0000313" key="2">
    <source>
        <dbReference type="EMBL" id="MCY9281422.1"/>
    </source>
</evidence>
<proteinExistence type="predicted"/>